<proteinExistence type="predicted"/>
<feature type="compositionally biased region" description="Low complexity" evidence="4">
    <location>
        <begin position="14"/>
        <end position="30"/>
    </location>
</feature>
<feature type="region of interest" description="Disordered" evidence="4">
    <location>
        <begin position="368"/>
        <end position="411"/>
    </location>
</feature>
<feature type="compositionally biased region" description="Low complexity" evidence="4">
    <location>
        <begin position="621"/>
        <end position="635"/>
    </location>
</feature>
<dbReference type="InterPro" id="IPR036047">
    <property type="entry name" value="F-box-like_dom_sf"/>
</dbReference>
<dbReference type="GO" id="GO:0005634">
    <property type="term" value="C:nucleus"/>
    <property type="evidence" value="ECO:0007669"/>
    <property type="project" value="TreeGrafter"/>
</dbReference>
<evidence type="ECO:0000256" key="3">
    <source>
        <dbReference type="PROSITE-ProRule" id="PRU00221"/>
    </source>
</evidence>
<dbReference type="InterPro" id="IPR001810">
    <property type="entry name" value="F-box_dom"/>
</dbReference>
<evidence type="ECO:0000259" key="5">
    <source>
        <dbReference type="PROSITE" id="PS50181"/>
    </source>
</evidence>
<dbReference type="PROSITE" id="PS00678">
    <property type="entry name" value="WD_REPEATS_1"/>
    <property type="match status" value="1"/>
</dbReference>
<protein>
    <recommendedName>
        <fullName evidence="5">F-box domain-containing protein</fullName>
    </recommendedName>
</protein>
<dbReference type="SUPFAM" id="SSF50978">
    <property type="entry name" value="WD40 repeat-like"/>
    <property type="match status" value="1"/>
</dbReference>
<dbReference type="Pfam" id="PF12937">
    <property type="entry name" value="F-box-like"/>
    <property type="match status" value="1"/>
</dbReference>
<sequence length="817" mass="89894">MGSGPSPKSVASIQLSSPSPSPLATPQQTTGCATSTMDNTYYPPPLVFHPPRNNPHGHLHMHSVYPLVDIPTPPELKRISNTSDNCITVLEETCPNQVNQLRANVHPPASSITLARMSLCIEPSPLPEQVQQQQLPVLSSSSCVPTPAPRTSTPSDSAFDDFSMSSDPAPAVDSPNSALPSPVSDVDDWASQQQQQDEPLLPPPALAIPLDPRSLHVSTPHPLPITPTTATHSSDRMVVDTIDTKKKTTDGMLTLLDTYDALPSNIQDYMMLQLLRRTPMSSLRFASDMIMQVLKTDFISKLPRRLAQQILLYLDVRSLCRATAVSRYWRQVIDQDSWLWRVKICEADFAISPHELLDYPAYLPPQLQPQQHPASFSSRQLSQHLHSLQQQQPPATPNTASSEVPSSSSSVCSEIRSPLLSSMDEMVQDGVMTEPFNLLQSASDVGPSYYDPQHPFKHIYKRHYLIQYNWRHNRAQRTQVQGHGEVVTCLQFDDDKIITGFDDNCINIYDIKTGQLRRKLLGHEGGVWALQYVGNTLVTGSTDRTLRIWDIERGICRYVFCGHSSTVRCLHIVMPTPVTLPSGEVVIQPDQPKIISGSRDHTLRVWHLPYLPAKGYAPPSSTSSASSAAFPSHSSLPHHRRSSSAHSISVKPSASAAQPLSSSYPHHTSSHHHHHATTSVSDDPQLMDDYQAATSSATTTPSSRHITQRFRKNTTTTLSLYICSVVTQNPCARSPPMVIYSPAVAMTTPSVCGIWKPATVSTASRVILKRSILSSSIPKTTIALVAAWIPPSVSGALKPAVVYTFCVATQVLWVYLD</sequence>
<evidence type="ECO:0000256" key="4">
    <source>
        <dbReference type="SAM" id="MobiDB-lite"/>
    </source>
</evidence>
<dbReference type="PROSITE" id="PS50082">
    <property type="entry name" value="WD_REPEATS_2"/>
    <property type="match status" value="3"/>
</dbReference>
<dbReference type="PROSITE" id="PS50294">
    <property type="entry name" value="WD_REPEATS_REGION"/>
    <property type="match status" value="1"/>
</dbReference>
<dbReference type="GO" id="GO:0043161">
    <property type="term" value="P:proteasome-mediated ubiquitin-dependent protein catabolic process"/>
    <property type="evidence" value="ECO:0007669"/>
    <property type="project" value="TreeGrafter"/>
</dbReference>
<feature type="compositionally biased region" description="Low complexity" evidence="4">
    <location>
        <begin position="401"/>
        <end position="411"/>
    </location>
</feature>
<comment type="caution">
    <text evidence="6">The sequence shown here is derived from an EMBL/GenBank/DDBJ whole genome shotgun (WGS) entry which is preliminary data.</text>
</comment>
<feature type="repeat" description="WD" evidence="3">
    <location>
        <begin position="520"/>
        <end position="559"/>
    </location>
</feature>
<dbReference type="AlphaFoldDB" id="A0A1X2GIS1"/>
<dbReference type="PANTHER" id="PTHR19849:SF1">
    <property type="entry name" value="F-BOX_WD REPEAT-CONTAINING PROTEIN 7"/>
    <property type="match status" value="1"/>
</dbReference>
<feature type="repeat" description="WD" evidence="3">
    <location>
        <begin position="585"/>
        <end position="608"/>
    </location>
</feature>
<dbReference type="PROSITE" id="PS50181">
    <property type="entry name" value="FBOX"/>
    <property type="match status" value="1"/>
</dbReference>
<keyword evidence="1 3" id="KW-0853">WD repeat</keyword>
<dbReference type="GO" id="GO:0010992">
    <property type="term" value="P:ubiquitin recycling"/>
    <property type="evidence" value="ECO:0007669"/>
    <property type="project" value="TreeGrafter"/>
</dbReference>
<dbReference type="PANTHER" id="PTHR19849">
    <property type="entry name" value="PHOSPHOLIPASE A-2-ACTIVATING PROTEIN"/>
    <property type="match status" value="1"/>
</dbReference>
<dbReference type="EMBL" id="MCGT01000013">
    <property type="protein sequence ID" value="ORX54634.1"/>
    <property type="molecule type" value="Genomic_DNA"/>
</dbReference>
<gene>
    <name evidence="6" type="ORF">DM01DRAFT_1038545</name>
</gene>
<dbReference type="Gene3D" id="2.130.10.10">
    <property type="entry name" value="YVTN repeat-like/Quinoprotein amine dehydrogenase"/>
    <property type="match status" value="1"/>
</dbReference>
<dbReference type="InterPro" id="IPR015943">
    <property type="entry name" value="WD40/YVTN_repeat-like_dom_sf"/>
</dbReference>
<keyword evidence="2" id="KW-0677">Repeat</keyword>
<dbReference type="SUPFAM" id="SSF81383">
    <property type="entry name" value="F-box domain"/>
    <property type="match status" value="1"/>
</dbReference>
<feature type="region of interest" description="Disordered" evidence="4">
    <location>
        <begin position="621"/>
        <end position="683"/>
    </location>
</feature>
<dbReference type="GO" id="GO:0005737">
    <property type="term" value="C:cytoplasm"/>
    <property type="evidence" value="ECO:0007669"/>
    <property type="project" value="TreeGrafter"/>
</dbReference>
<dbReference type="Proteomes" id="UP000242146">
    <property type="component" value="Unassembled WGS sequence"/>
</dbReference>
<dbReference type="Gene3D" id="1.20.1280.50">
    <property type="match status" value="1"/>
</dbReference>
<feature type="domain" description="F-box" evidence="5">
    <location>
        <begin position="296"/>
        <end position="343"/>
    </location>
</feature>
<evidence type="ECO:0000256" key="2">
    <source>
        <dbReference type="ARBA" id="ARBA00022737"/>
    </source>
</evidence>
<feature type="compositionally biased region" description="Low complexity" evidence="4">
    <location>
        <begin position="380"/>
        <end position="393"/>
    </location>
</feature>
<feature type="region of interest" description="Disordered" evidence="4">
    <location>
        <begin position="131"/>
        <end position="202"/>
    </location>
</feature>
<dbReference type="SMART" id="SM00256">
    <property type="entry name" value="FBOX"/>
    <property type="match status" value="1"/>
</dbReference>
<feature type="repeat" description="WD" evidence="3">
    <location>
        <begin position="480"/>
        <end position="519"/>
    </location>
</feature>
<dbReference type="Pfam" id="PF00400">
    <property type="entry name" value="WD40"/>
    <property type="match status" value="3"/>
</dbReference>
<feature type="compositionally biased region" description="Low complexity" evidence="4">
    <location>
        <begin position="131"/>
        <end position="145"/>
    </location>
</feature>
<dbReference type="PRINTS" id="PR00320">
    <property type="entry name" value="GPROTEINBRPT"/>
</dbReference>
<dbReference type="OrthoDB" id="190105at2759"/>
<dbReference type="InterPro" id="IPR019775">
    <property type="entry name" value="WD40_repeat_CS"/>
</dbReference>
<dbReference type="STRING" id="101127.A0A1X2GIS1"/>
<dbReference type="InterPro" id="IPR001680">
    <property type="entry name" value="WD40_rpt"/>
</dbReference>
<reference evidence="6 7" key="1">
    <citation type="submission" date="2016-07" db="EMBL/GenBank/DDBJ databases">
        <title>Pervasive Adenine N6-methylation of Active Genes in Fungi.</title>
        <authorList>
            <consortium name="DOE Joint Genome Institute"/>
            <person name="Mondo S.J."/>
            <person name="Dannebaum R.O."/>
            <person name="Kuo R.C."/>
            <person name="Labutti K."/>
            <person name="Haridas S."/>
            <person name="Kuo A."/>
            <person name="Salamov A."/>
            <person name="Ahrendt S.R."/>
            <person name="Lipzen A."/>
            <person name="Sullivan W."/>
            <person name="Andreopoulos W.B."/>
            <person name="Clum A."/>
            <person name="Lindquist E."/>
            <person name="Daum C."/>
            <person name="Ramamoorthy G.K."/>
            <person name="Gryganskyi A."/>
            <person name="Culley D."/>
            <person name="Magnuson J.K."/>
            <person name="James T.Y."/>
            <person name="O'Malley M.A."/>
            <person name="Stajich J.E."/>
            <person name="Spatafora J.W."/>
            <person name="Visel A."/>
            <person name="Grigoriev I.V."/>
        </authorList>
    </citation>
    <scope>NUCLEOTIDE SEQUENCE [LARGE SCALE GENOMIC DNA]</scope>
    <source>
        <strain evidence="6 7">NRRL 3301</strain>
    </source>
</reference>
<dbReference type="SMART" id="SM00320">
    <property type="entry name" value="WD40"/>
    <property type="match status" value="3"/>
</dbReference>
<evidence type="ECO:0000313" key="6">
    <source>
        <dbReference type="EMBL" id="ORX54634.1"/>
    </source>
</evidence>
<dbReference type="InterPro" id="IPR036322">
    <property type="entry name" value="WD40_repeat_dom_sf"/>
</dbReference>
<evidence type="ECO:0000313" key="7">
    <source>
        <dbReference type="Proteomes" id="UP000242146"/>
    </source>
</evidence>
<dbReference type="InterPro" id="IPR020472">
    <property type="entry name" value="WD40_PAC1"/>
</dbReference>
<accession>A0A1X2GIS1</accession>
<organism evidence="6 7">
    <name type="scientific">Hesseltinella vesiculosa</name>
    <dbReference type="NCBI Taxonomy" id="101127"/>
    <lineage>
        <taxon>Eukaryota</taxon>
        <taxon>Fungi</taxon>
        <taxon>Fungi incertae sedis</taxon>
        <taxon>Mucoromycota</taxon>
        <taxon>Mucoromycotina</taxon>
        <taxon>Mucoromycetes</taxon>
        <taxon>Mucorales</taxon>
        <taxon>Cunninghamellaceae</taxon>
        <taxon>Hesseltinella</taxon>
    </lineage>
</organism>
<evidence type="ECO:0000256" key="1">
    <source>
        <dbReference type="ARBA" id="ARBA00022574"/>
    </source>
</evidence>
<feature type="compositionally biased region" description="Low complexity" evidence="4">
    <location>
        <begin position="154"/>
        <end position="171"/>
    </location>
</feature>
<dbReference type="GO" id="GO:0043130">
    <property type="term" value="F:ubiquitin binding"/>
    <property type="evidence" value="ECO:0007669"/>
    <property type="project" value="TreeGrafter"/>
</dbReference>
<keyword evidence="7" id="KW-1185">Reference proteome</keyword>
<name>A0A1X2GIS1_9FUNG</name>
<feature type="compositionally biased region" description="Low complexity" evidence="4">
    <location>
        <begin position="644"/>
        <end position="667"/>
    </location>
</feature>
<feature type="region of interest" description="Disordered" evidence="4">
    <location>
        <begin position="1"/>
        <end position="37"/>
    </location>
</feature>